<comment type="caution">
    <text evidence="5">The sequence shown here is derived from an EMBL/GenBank/DDBJ whole genome shotgun (WGS) entry which is preliminary data.</text>
</comment>
<evidence type="ECO:0000256" key="2">
    <source>
        <dbReference type="ARBA" id="ARBA00023125"/>
    </source>
</evidence>
<accession>A0A931BH87</accession>
<dbReference type="Proteomes" id="UP000645610">
    <property type="component" value="Unassembled WGS sequence"/>
</dbReference>
<organism evidence="5 6">
    <name type="scientific">Hymenobacter properus</name>
    <dbReference type="NCBI Taxonomy" id="2791026"/>
    <lineage>
        <taxon>Bacteria</taxon>
        <taxon>Pseudomonadati</taxon>
        <taxon>Bacteroidota</taxon>
        <taxon>Cytophagia</taxon>
        <taxon>Cytophagales</taxon>
        <taxon>Hymenobacteraceae</taxon>
        <taxon>Hymenobacter</taxon>
    </lineage>
</organism>
<evidence type="ECO:0000313" key="5">
    <source>
        <dbReference type="EMBL" id="MBF9143900.1"/>
    </source>
</evidence>
<gene>
    <name evidence="5" type="ORF">I2I01_19800</name>
</gene>
<dbReference type="PANTHER" id="PTHR46796:SF13">
    <property type="entry name" value="HTH-TYPE TRANSCRIPTIONAL ACTIVATOR RHAS"/>
    <property type="match status" value="1"/>
</dbReference>
<dbReference type="Pfam" id="PF12833">
    <property type="entry name" value="HTH_18"/>
    <property type="match status" value="1"/>
</dbReference>
<dbReference type="RefSeq" id="WP_196288260.1">
    <property type="nucleotide sequence ID" value="NZ_JADQDP010000005.1"/>
</dbReference>
<reference evidence="5 6" key="1">
    <citation type="submission" date="2020-11" db="EMBL/GenBank/DDBJ databases">
        <authorList>
            <person name="Kim M.K."/>
        </authorList>
    </citation>
    <scope>NUCLEOTIDE SEQUENCE [LARGE SCALE GENOMIC DNA]</scope>
    <source>
        <strain evidence="5 6">BT439</strain>
    </source>
</reference>
<dbReference type="InterPro" id="IPR050204">
    <property type="entry name" value="AraC_XylS_family_regulators"/>
</dbReference>
<sequence length="281" mass="31891">MEAPFCQFYRPHPALQPYVANVMLMHLRLPPHLPRVEKPFPATPEQCLFFYARDAVEVFHCARNEALTSPPSIILGPQLARVNLRMGHDQITIKVGFRPGGLFRLFGVPMWELLDQTVDSTFVAGAEIRQINEELREMQEYSRMIGRVETYLLGKVAALKAGAHGIDQVAQLMQQRGASQRVSLDWLAGQACLSPRQFERKFLERVGMSPKLFLRVVRFAQAYRLKDQQPGLDWQDVVYKCGYYDQTHLIKDFRLFAGVSPTALLKEDENAGLNIYAGGPA</sequence>
<evidence type="ECO:0000313" key="6">
    <source>
        <dbReference type="Proteomes" id="UP000645610"/>
    </source>
</evidence>
<evidence type="ECO:0000256" key="3">
    <source>
        <dbReference type="ARBA" id="ARBA00023163"/>
    </source>
</evidence>
<dbReference type="GO" id="GO:0003700">
    <property type="term" value="F:DNA-binding transcription factor activity"/>
    <property type="evidence" value="ECO:0007669"/>
    <property type="project" value="InterPro"/>
</dbReference>
<protein>
    <submittedName>
        <fullName evidence="5">AraC family transcriptional regulator</fullName>
    </submittedName>
</protein>
<keyword evidence="1" id="KW-0805">Transcription regulation</keyword>
<proteinExistence type="predicted"/>
<dbReference type="Pfam" id="PF20240">
    <property type="entry name" value="DUF6597"/>
    <property type="match status" value="1"/>
</dbReference>
<dbReference type="InterPro" id="IPR046532">
    <property type="entry name" value="DUF6597"/>
</dbReference>
<dbReference type="SMART" id="SM00342">
    <property type="entry name" value="HTH_ARAC"/>
    <property type="match status" value="1"/>
</dbReference>
<feature type="domain" description="HTH araC/xylS-type" evidence="4">
    <location>
        <begin position="167"/>
        <end position="267"/>
    </location>
</feature>
<keyword evidence="2" id="KW-0238">DNA-binding</keyword>
<dbReference type="PANTHER" id="PTHR46796">
    <property type="entry name" value="HTH-TYPE TRANSCRIPTIONAL ACTIVATOR RHAS-RELATED"/>
    <property type="match status" value="1"/>
</dbReference>
<dbReference type="Gene3D" id="1.10.10.60">
    <property type="entry name" value="Homeodomain-like"/>
    <property type="match status" value="1"/>
</dbReference>
<evidence type="ECO:0000259" key="4">
    <source>
        <dbReference type="PROSITE" id="PS01124"/>
    </source>
</evidence>
<dbReference type="InterPro" id="IPR018060">
    <property type="entry name" value="HTH_AraC"/>
</dbReference>
<dbReference type="AlphaFoldDB" id="A0A931BH87"/>
<keyword evidence="3" id="KW-0804">Transcription</keyword>
<dbReference type="PROSITE" id="PS01124">
    <property type="entry name" value="HTH_ARAC_FAMILY_2"/>
    <property type="match status" value="1"/>
</dbReference>
<evidence type="ECO:0000256" key="1">
    <source>
        <dbReference type="ARBA" id="ARBA00023015"/>
    </source>
</evidence>
<name>A0A931BH87_9BACT</name>
<dbReference type="EMBL" id="JADQDP010000005">
    <property type="protein sequence ID" value="MBF9143900.1"/>
    <property type="molecule type" value="Genomic_DNA"/>
</dbReference>
<keyword evidence="6" id="KW-1185">Reference proteome</keyword>
<dbReference type="GO" id="GO:0043565">
    <property type="term" value="F:sequence-specific DNA binding"/>
    <property type="evidence" value="ECO:0007669"/>
    <property type="project" value="InterPro"/>
</dbReference>